<dbReference type="Pfam" id="PF00924">
    <property type="entry name" value="MS_channel_2nd"/>
    <property type="match status" value="1"/>
</dbReference>
<proteinExistence type="inferred from homology"/>
<evidence type="ECO:0000256" key="3">
    <source>
        <dbReference type="ARBA" id="ARBA00022475"/>
    </source>
</evidence>
<comment type="caution">
    <text evidence="7">Lacks conserved residue(s) required for the propagation of feature annotation.</text>
</comment>
<organism evidence="10 11">
    <name type="scientific">Solimonas terrae</name>
    <dbReference type="NCBI Taxonomy" id="1396819"/>
    <lineage>
        <taxon>Bacteria</taxon>
        <taxon>Pseudomonadati</taxon>
        <taxon>Pseudomonadota</taxon>
        <taxon>Gammaproteobacteria</taxon>
        <taxon>Nevskiales</taxon>
        <taxon>Nevskiaceae</taxon>
        <taxon>Solimonas</taxon>
    </lineage>
</organism>
<evidence type="ECO:0000313" key="11">
    <source>
        <dbReference type="Proteomes" id="UP000472676"/>
    </source>
</evidence>
<keyword evidence="4 7" id="KW-0812">Transmembrane</keyword>
<evidence type="ECO:0000256" key="1">
    <source>
        <dbReference type="ARBA" id="ARBA00004651"/>
    </source>
</evidence>
<name>A0A6M2BRS4_9GAMM</name>
<comment type="subcellular location">
    <subcellularLocation>
        <location evidence="7">Cell inner membrane</location>
        <topology evidence="7">Multi-pass membrane protein</topology>
    </subcellularLocation>
    <subcellularLocation>
        <location evidence="1">Cell membrane</location>
        <topology evidence="1">Multi-pass membrane protein</topology>
    </subcellularLocation>
</comment>
<dbReference type="RefSeq" id="WP_166255341.1">
    <property type="nucleotide sequence ID" value="NZ_JAAMOW010000004.1"/>
</dbReference>
<dbReference type="Gene3D" id="3.30.70.100">
    <property type="match status" value="1"/>
</dbReference>
<feature type="transmembrane region" description="Helical" evidence="7">
    <location>
        <begin position="14"/>
        <end position="38"/>
    </location>
</feature>
<evidence type="ECO:0000313" key="10">
    <source>
        <dbReference type="EMBL" id="NGY04955.1"/>
    </source>
</evidence>
<dbReference type="GO" id="GO:0005886">
    <property type="term" value="C:plasma membrane"/>
    <property type="evidence" value="ECO:0007669"/>
    <property type="project" value="UniProtKB-SubCell"/>
</dbReference>
<dbReference type="AlphaFoldDB" id="A0A6M2BRS4"/>
<dbReference type="InterPro" id="IPR008910">
    <property type="entry name" value="MSC_TM_helix"/>
</dbReference>
<dbReference type="Gene3D" id="1.10.287.1260">
    <property type="match status" value="1"/>
</dbReference>
<keyword evidence="7" id="KW-0813">Transport</keyword>
<reference evidence="10 11" key="1">
    <citation type="journal article" date="2014" name="Int. J. Syst. Evol. Microbiol.">
        <title>Solimonas terrae sp. nov., isolated from soil.</title>
        <authorList>
            <person name="Kim S.J."/>
            <person name="Moon J.Y."/>
            <person name="Weon H.Y."/>
            <person name="Ahn J.H."/>
            <person name="Chen W.M."/>
            <person name="Kwon S.W."/>
        </authorList>
    </citation>
    <scope>NUCLEOTIDE SEQUENCE [LARGE SCALE GENOMIC DNA]</scope>
    <source>
        <strain evidence="10 11">KIS83-12</strain>
    </source>
</reference>
<evidence type="ECO:0000256" key="2">
    <source>
        <dbReference type="ARBA" id="ARBA00008017"/>
    </source>
</evidence>
<evidence type="ECO:0000256" key="5">
    <source>
        <dbReference type="ARBA" id="ARBA00022989"/>
    </source>
</evidence>
<keyword evidence="7" id="KW-0407">Ion channel</keyword>
<evidence type="ECO:0000256" key="7">
    <source>
        <dbReference type="RuleBase" id="RU369025"/>
    </source>
</evidence>
<dbReference type="SUPFAM" id="SSF82689">
    <property type="entry name" value="Mechanosensitive channel protein MscS (YggB), C-terminal domain"/>
    <property type="match status" value="1"/>
</dbReference>
<dbReference type="InterPro" id="IPR045275">
    <property type="entry name" value="MscS_archaea/bacteria_type"/>
</dbReference>
<feature type="transmembrane region" description="Helical" evidence="7">
    <location>
        <begin position="93"/>
        <end position="121"/>
    </location>
</feature>
<comment type="similarity">
    <text evidence="2 7">Belongs to the MscS (TC 1.A.23) family.</text>
</comment>
<protein>
    <recommendedName>
        <fullName evidence="7">Small-conductance mechanosensitive channel</fullName>
    </recommendedName>
</protein>
<feature type="transmembrane region" description="Helical" evidence="7">
    <location>
        <begin position="59"/>
        <end position="81"/>
    </location>
</feature>
<evidence type="ECO:0000256" key="4">
    <source>
        <dbReference type="ARBA" id="ARBA00022692"/>
    </source>
</evidence>
<sequence>MDAVLDKLSNVDTLIALVLPAAWRVVAALLTFLIGRWLAKLAIGLLRRVLTRRNSDPMLVNFVCNVLYGLALALIVISTLAQLGVDTTSAAAVLGGMAIAVGMALQGQLSSFASGVLLIVFRPFRAGDFVQIGGTMGTVEQLKIVITVLKSPDGQEVTLPNSSVWGNTITNFSIRPVRRVDLAVGIGYGADLRKAKAILETLLAEEPRFVDEPARTVHCTNLGESSVDFAVRGWTKGGDWWDTRCAMIEKIKLRFDEEGIEIPFPQMDLHVRDLPPETSPERRAA</sequence>
<evidence type="ECO:0000259" key="9">
    <source>
        <dbReference type="Pfam" id="PF21082"/>
    </source>
</evidence>
<keyword evidence="7" id="KW-0406">Ion transport</keyword>
<keyword evidence="7" id="KW-0997">Cell inner membrane</keyword>
<dbReference type="InterPro" id="IPR049278">
    <property type="entry name" value="MS_channel_C"/>
</dbReference>
<feature type="domain" description="Mechanosensitive ion channel MscS" evidence="8">
    <location>
        <begin position="109"/>
        <end position="173"/>
    </location>
</feature>
<accession>A0A6M2BRS4</accession>
<dbReference type="GO" id="GO:0008381">
    <property type="term" value="F:mechanosensitive monoatomic ion channel activity"/>
    <property type="evidence" value="ECO:0007669"/>
    <property type="project" value="InterPro"/>
</dbReference>
<comment type="function">
    <text evidence="7">Mechanosensitive channel that participates in the regulation of osmotic pressure changes within the cell, opening in response to stretch forces in the membrane lipid bilayer, without the need for other proteins. Contributes to normal resistance to hypoosmotic shock. Forms an ion channel of 1.0 nanosiemens conductance with a slight preference for anions.</text>
</comment>
<dbReference type="InterPro" id="IPR010920">
    <property type="entry name" value="LSM_dom_sf"/>
</dbReference>
<comment type="subunit">
    <text evidence="7">Homoheptamer.</text>
</comment>
<dbReference type="InterPro" id="IPR011014">
    <property type="entry name" value="MscS_channel_TM-2"/>
</dbReference>
<dbReference type="EMBL" id="JAAMOW010000004">
    <property type="protein sequence ID" value="NGY04955.1"/>
    <property type="molecule type" value="Genomic_DNA"/>
</dbReference>
<dbReference type="Proteomes" id="UP000472676">
    <property type="component" value="Unassembled WGS sequence"/>
</dbReference>
<evidence type="ECO:0000259" key="8">
    <source>
        <dbReference type="Pfam" id="PF00924"/>
    </source>
</evidence>
<dbReference type="PANTHER" id="PTHR30221:SF1">
    <property type="entry name" value="SMALL-CONDUCTANCE MECHANOSENSITIVE CHANNEL"/>
    <property type="match status" value="1"/>
</dbReference>
<keyword evidence="3" id="KW-1003">Cell membrane</keyword>
<feature type="domain" description="Mechanosensitive ion channel MscS C-terminal" evidence="9">
    <location>
        <begin position="181"/>
        <end position="262"/>
    </location>
</feature>
<keyword evidence="5 7" id="KW-1133">Transmembrane helix</keyword>
<gene>
    <name evidence="10" type="ORF">G7Y85_09265</name>
</gene>
<dbReference type="SUPFAM" id="SSF82861">
    <property type="entry name" value="Mechanosensitive channel protein MscS (YggB), transmembrane region"/>
    <property type="match status" value="1"/>
</dbReference>
<dbReference type="Gene3D" id="2.30.30.60">
    <property type="match status" value="1"/>
</dbReference>
<dbReference type="InterPro" id="IPR011066">
    <property type="entry name" value="MscS_channel_C_sf"/>
</dbReference>
<dbReference type="Pfam" id="PF21082">
    <property type="entry name" value="MS_channel_3rd"/>
    <property type="match status" value="1"/>
</dbReference>
<keyword evidence="11" id="KW-1185">Reference proteome</keyword>
<dbReference type="PANTHER" id="PTHR30221">
    <property type="entry name" value="SMALL-CONDUCTANCE MECHANOSENSITIVE CHANNEL"/>
    <property type="match status" value="1"/>
</dbReference>
<dbReference type="Pfam" id="PF05552">
    <property type="entry name" value="MS_channel_1st_1"/>
    <property type="match status" value="1"/>
</dbReference>
<keyword evidence="6 7" id="KW-0472">Membrane</keyword>
<comment type="caution">
    <text evidence="10">The sequence shown here is derived from an EMBL/GenBank/DDBJ whole genome shotgun (WGS) entry which is preliminary data.</text>
</comment>
<evidence type="ECO:0000256" key="6">
    <source>
        <dbReference type="ARBA" id="ARBA00023136"/>
    </source>
</evidence>
<dbReference type="InterPro" id="IPR023408">
    <property type="entry name" value="MscS_beta-dom_sf"/>
</dbReference>
<dbReference type="SUPFAM" id="SSF50182">
    <property type="entry name" value="Sm-like ribonucleoproteins"/>
    <property type="match status" value="1"/>
</dbReference>
<dbReference type="InterPro" id="IPR006685">
    <property type="entry name" value="MscS_channel_2nd"/>
</dbReference>